<evidence type="ECO:0000313" key="3">
    <source>
        <dbReference type="EMBL" id="VVE48354.1"/>
    </source>
</evidence>
<dbReference type="PRINTS" id="PR00909">
    <property type="entry name" value="SPERMDNBNDNG"/>
</dbReference>
<gene>
    <name evidence="3" type="ORF">PTE30175_04435</name>
</gene>
<dbReference type="GO" id="GO:0015846">
    <property type="term" value="P:polyamine transport"/>
    <property type="evidence" value="ECO:0007669"/>
    <property type="project" value="InterPro"/>
</dbReference>
<reference evidence="3 4" key="1">
    <citation type="submission" date="2019-08" db="EMBL/GenBank/DDBJ databases">
        <authorList>
            <person name="Peeters C."/>
        </authorList>
    </citation>
    <scope>NUCLEOTIDE SEQUENCE [LARGE SCALE GENOMIC DNA]</scope>
    <source>
        <strain evidence="3 4">LMG 30175</strain>
    </source>
</reference>
<proteinExistence type="predicted"/>
<dbReference type="PANTHER" id="PTHR30006:SF2">
    <property type="entry name" value="ABC TRANSPORTER SUBSTRATE-BINDING PROTEIN"/>
    <property type="match status" value="1"/>
</dbReference>
<dbReference type="RefSeq" id="WP_150699220.1">
    <property type="nucleotide sequence ID" value="NZ_CABPRZ010000024.1"/>
</dbReference>
<evidence type="ECO:0000313" key="4">
    <source>
        <dbReference type="Proteomes" id="UP000414233"/>
    </source>
</evidence>
<dbReference type="OrthoDB" id="305758at2"/>
<feature type="signal peptide" evidence="2">
    <location>
        <begin position="1"/>
        <end position="24"/>
    </location>
</feature>
<dbReference type="Pfam" id="PF13416">
    <property type="entry name" value="SBP_bac_8"/>
    <property type="match status" value="1"/>
</dbReference>
<keyword evidence="1 2" id="KW-0732">Signal</keyword>
<dbReference type="InterPro" id="IPR001188">
    <property type="entry name" value="Sperm_putr-bd"/>
</dbReference>
<dbReference type="PANTHER" id="PTHR30006">
    <property type="entry name" value="THIAMINE-BINDING PERIPLASMIC PROTEIN-RELATED"/>
    <property type="match status" value="1"/>
</dbReference>
<dbReference type="Gene3D" id="3.40.190.10">
    <property type="entry name" value="Periplasmic binding protein-like II"/>
    <property type="match status" value="2"/>
</dbReference>
<evidence type="ECO:0000256" key="1">
    <source>
        <dbReference type="ARBA" id="ARBA00022729"/>
    </source>
</evidence>
<dbReference type="CDD" id="cd13589">
    <property type="entry name" value="PBP2_polyamine_RpCGA009"/>
    <property type="match status" value="1"/>
</dbReference>
<dbReference type="InterPro" id="IPR006059">
    <property type="entry name" value="SBP"/>
</dbReference>
<dbReference type="Proteomes" id="UP000414233">
    <property type="component" value="Unassembled WGS sequence"/>
</dbReference>
<dbReference type="EMBL" id="CABPRZ010000024">
    <property type="protein sequence ID" value="VVE48354.1"/>
    <property type="molecule type" value="Genomic_DNA"/>
</dbReference>
<dbReference type="AlphaFoldDB" id="A0A5E4YHZ8"/>
<feature type="chain" id="PRO_5022840983" evidence="2">
    <location>
        <begin position="25"/>
        <end position="348"/>
    </location>
</feature>
<accession>A0A5E4YHZ8</accession>
<dbReference type="GO" id="GO:0015888">
    <property type="term" value="P:thiamine transport"/>
    <property type="evidence" value="ECO:0007669"/>
    <property type="project" value="TreeGrafter"/>
</dbReference>
<sequence length="348" mass="37780">MKLKQITACAALAAAGLMAGQAHADAKTIYIGMNGGAMEKVYTSKILPDFEKATGVKVVVVPGTSSDIFAKLQATKGKPQMHVVFLDDGVMVRAVGMGLCQKLEDSPALKQLYPVAHIKDDMAAGVELAWTGLAYNKKMFDEKGWAPPTSWMDLSDPKYKGKVVFQSASSSTFGLHGFLMINKLLGGTEKNVEPGFTKWQSTVGKNVLEYIPNSAKISEMVQTNEAAVFPLTQTGVANLKEKGIPVEYANPKEGPVLLMVGMCVVANNDNPQAAQKLAQFLLTPEAQVKAAEFGKQVPTNRTVKLPAEMQAKVGNVDELLKKINVVDWDAINANRPQWDARWNRTVER</sequence>
<name>A0A5E4YHZ8_9BURK</name>
<evidence type="ECO:0000256" key="2">
    <source>
        <dbReference type="SAM" id="SignalP"/>
    </source>
</evidence>
<dbReference type="GO" id="GO:0030288">
    <property type="term" value="C:outer membrane-bounded periplasmic space"/>
    <property type="evidence" value="ECO:0007669"/>
    <property type="project" value="TreeGrafter"/>
</dbReference>
<dbReference type="GO" id="GO:0030975">
    <property type="term" value="F:thiamine binding"/>
    <property type="evidence" value="ECO:0007669"/>
    <property type="project" value="TreeGrafter"/>
</dbReference>
<dbReference type="GO" id="GO:0030976">
    <property type="term" value="F:thiamine pyrophosphate binding"/>
    <property type="evidence" value="ECO:0007669"/>
    <property type="project" value="TreeGrafter"/>
</dbReference>
<keyword evidence="4" id="KW-1185">Reference proteome</keyword>
<protein>
    <submittedName>
        <fullName evidence="3">Spermidine/putrescine ABC transporter substrate-binding protein</fullName>
    </submittedName>
</protein>
<organism evidence="3 4">
    <name type="scientific">Pandoraea terrae</name>
    <dbReference type="NCBI Taxonomy" id="1537710"/>
    <lineage>
        <taxon>Bacteria</taxon>
        <taxon>Pseudomonadati</taxon>
        <taxon>Pseudomonadota</taxon>
        <taxon>Betaproteobacteria</taxon>
        <taxon>Burkholderiales</taxon>
        <taxon>Burkholderiaceae</taxon>
        <taxon>Pandoraea</taxon>
    </lineage>
</organism>
<dbReference type="GO" id="GO:0019808">
    <property type="term" value="F:polyamine binding"/>
    <property type="evidence" value="ECO:0007669"/>
    <property type="project" value="InterPro"/>
</dbReference>
<dbReference type="SUPFAM" id="SSF53850">
    <property type="entry name" value="Periplasmic binding protein-like II"/>
    <property type="match status" value="1"/>
</dbReference>